<keyword evidence="1" id="KW-0732">Signal</keyword>
<dbReference type="EMBL" id="QLMA01000009">
    <property type="protein sequence ID" value="RAJ75549.1"/>
    <property type="molecule type" value="Genomic_DNA"/>
</dbReference>
<sequence>MLTRLFVFLMLLSSAASAQSNATVNRLLVKDSMSIGGRWIREIKSDSTMQGTSEGTISTDGAWKSYILNTVRNSPLSPVPGPPRDSALTIDPVTGKPAITKVLRKLLIKQDSILFRNPWLKVSMLPPGNGGAILEDTIYVKCTSSDGIESVVSFNGGYPDWNYAKGIPPFKVAIDLVNKYPGKIIQLEVRGGFVPNSFNVMNLFIGRYNDTIHFEQKHLNEPIEVLISLLDSLKNYKSISMTVRNRTSSMINMEVPGGVNKVLPGEDLCYEHWYSSNLYFTVNGVSVSKTGIMIVVGRIRHQIRYQIYENGILTNTIQEDLHSNMPIPIKDPTAKIEIVLEDR</sequence>
<name>A0A327VQ45_9BACT</name>
<evidence type="ECO:0000313" key="3">
    <source>
        <dbReference type="Proteomes" id="UP000249819"/>
    </source>
</evidence>
<reference evidence="2 3" key="1">
    <citation type="submission" date="2018-06" db="EMBL/GenBank/DDBJ databases">
        <title>Genomic Encyclopedia of Archaeal and Bacterial Type Strains, Phase II (KMG-II): from individual species to whole genera.</title>
        <authorList>
            <person name="Goeker M."/>
        </authorList>
    </citation>
    <scope>NUCLEOTIDE SEQUENCE [LARGE SCALE GENOMIC DNA]</scope>
    <source>
        <strain evidence="2 3">DSM 29821</strain>
    </source>
</reference>
<dbReference type="RefSeq" id="WP_111594706.1">
    <property type="nucleotide sequence ID" value="NZ_QLMA01000009.1"/>
</dbReference>
<organism evidence="2 3">
    <name type="scientific">Chitinophaga dinghuensis</name>
    <dbReference type="NCBI Taxonomy" id="1539050"/>
    <lineage>
        <taxon>Bacteria</taxon>
        <taxon>Pseudomonadati</taxon>
        <taxon>Bacteroidota</taxon>
        <taxon>Chitinophagia</taxon>
        <taxon>Chitinophagales</taxon>
        <taxon>Chitinophagaceae</taxon>
        <taxon>Chitinophaga</taxon>
    </lineage>
</organism>
<protein>
    <submittedName>
        <fullName evidence="2">Uncharacterized protein</fullName>
    </submittedName>
</protein>
<accession>A0A327VQ45</accession>
<evidence type="ECO:0000313" key="2">
    <source>
        <dbReference type="EMBL" id="RAJ75549.1"/>
    </source>
</evidence>
<evidence type="ECO:0000256" key="1">
    <source>
        <dbReference type="SAM" id="SignalP"/>
    </source>
</evidence>
<feature type="signal peptide" evidence="1">
    <location>
        <begin position="1"/>
        <end position="18"/>
    </location>
</feature>
<dbReference type="OrthoDB" id="9874996at2"/>
<comment type="caution">
    <text evidence="2">The sequence shown here is derived from an EMBL/GenBank/DDBJ whole genome shotgun (WGS) entry which is preliminary data.</text>
</comment>
<dbReference type="AlphaFoldDB" id="A0A327VQ45"/>
<keyword evidence="3" id="KW-1185">Reference proteome</keyword>
<dbReference type="Proteomes" id="UP000249819">
    <property type="component" value="Unassembled WGS sequence"/>
</dbReference>
<gene>
    <name evidence="2" type="ORF">CLV59_109163</name>
</gene>
<proteinExistence type="predicted"/>
<feature type="chain" id="PRO_5016334663" evidence="1">
    <location>
        <begin position="19"/>
        <end position="343"/>
    </location>
</feature>